<feature type="region of interest" description="Disordered" evidence="1">
    <location>
        <begin position="51"/>
        <end position="73"/>
    </location>
</feature>
<dbReference type="Pfam" id="PF10091">
    <property type="entry name" value="Glycoamylase"/>
    <property type="match status" value="1"/>
</dbReference>
<feature type="domain" description="Glycoamylase-like" evidence="2">
    <location>
        <begin position="240"/>
        <end position="447"/>
    </location>
</feature>
<protein>
    <recommendedName>
        <fullName evidence="2">Glycoamylase-like domain-containing protein</fullName>
    </recommendedName>
</protein>
<accession>A0A2N9LLQ2</accession>
<reference evidence="4" key="1">
    <citation type="submission" date="2018-02" db="EMBL/GenBank/DDBJ databases">
        <authorList>
            <person name="Hausmann B."/>
        </authorList>
    </citation>
    <scope>NUCLEOTIDE SEQUENCE [LARGE SCALE GENOMIC DNA]</scope>
    <source>
        <strain evidence="4">Peat soil MAG SbA5</strain>
    </source>
</reference>
<dbReference type="PIRSF" id="PIRSF028431">
    <property type="entry name" value="UCP028431"/>
    <property type="match status" value="1"/>
</dbReference>
<organism evidence="3 4">
    <name type="scientific">Candidatus Sulfuritelmatomonas gaucii</name>
    <dbReference type="NCBI Taxonomy" id="2043161"/>
    <lineage>
        <taxon>Bacteria</taxon>
        <taxon>Pseudomonadati</taxon>
        <taxon>Acidobacteriota</taxon>
        <taxon>Terriglobia</taxon>
        <taxon>Terriglobales</taxon>
        <taxon>Acidobacteriaceae</taxon>
        <taxon>Candidatus Sulfuritelmatomonas</taxon>
    </lineage>
</organism>
<dbReference type="AlphaFoldDB" id="A0A2N9LLQ2"/>
<dbReference type="InterPro" id="IPR019282">
    <property type="entry name" value="Glycoamylase-like_cons_dom"/>
</dbReference>
<dbReference type="Proteomes" id="UP000239735">
    <property type="component" value="Unassembled WGS sequence"/>
</dbReference>
<dbReference type="InterPro" id="IPR016883">
    <property type="entry name" value="UCP028431"/>
</dbReference>
<dbReference type="EMBL" id="OKRB01000102">
    <property type="protein sequence ID" value="SPE24198.1"/>
    <property type="molecule type" value="Genomic_DNA"/>
</dbReference>
<dbReference type="Gene3D" id="1.50.10.140">
    <property type="match status" value="1"/>
</dbReference>
<name>A0A2N9LLQ2_9BACT</name>
<evidence type="ECO:0000256" key="1">
    <source>
        <dbReference type="SAM" id="MobiDB-lite"/>
    </source>
</evidence>
<evidence type="ECO:0000313" key="4">
    <source>
        <dbReference type="Proteomes" id="UP000239735"/>
    </source>
</evidence>
<sequence>MIWRETEMTSDKEPHQNSRRRLLRQMSSLSLGLPFLRTQALALPGQQVIQRENRKQHTEPAAPPSPTSLSPEDDQFLDGLQRAEFLFFWEQANPQTGLVKDRCNVRTNDTSLAASIAATGFGLTAICIADQRGFISHAEAHLRVLRALSFVWHKLPTHRGFFFHFANINTGERLWDSEVSSVDTSILLCGLLTCRQHFEDKDIDQLAHAIFDRVDWSWLSEDTTLLSHGWTPELGFISSRWDLYSELMMMYLLAMGSSSHPLPKDVWFAWKRTLFEFDGLRYVGSFAPLFVHQYSQAWFDFRGKRDRFADYFANSVIATDVHRRFCLELNTQFPDYSNALWGITASDSPKGYVVWGGPPAMGPIDGTIAPAAAGGSLPFLPGATMRVLRTIHDHYPNAWCRYGFVDAFNPLTGWYDTDVIGIDTGITMLMAENARTGFVWETFMKNPEARRAMDLAGFQPDTSSSSNNPAPPTG</sequence>
<proteinExistence type="predicted"/>
<gene>
    <name evidence="3" type="ORF">SBA5_440006</name>
</gene>
<evidence type="ECO:0000259" key="2">
    <source>
        <dbReference type="Pfam" id="PF10091"/>
    </source>
</evidence>
<evidence type="ECO:0000313" key="3">
    <source>
        <dbReference type="EMBL" id="SPE24198.1"/>
    </source>
</evidence>